<dbReference type="Proteomes" id="UP000238322">
    <property type="component" value="Unassembled WGS sequence"/>
</dbReference>
<evidence type="ECO:0000313" key="2">
    <source>
        <dbReference type="Proteomes" id="UP000238322"/>
    </source>
</evidence>
<accession>A0A2S8FZ79</accession>
<name>A0A2S8FZ79_9BACT</name>
<comment type="caution">
    <text evidence="1">The sequence shown here is derived from an EMBL/GenBank/DDBJ whole genome shotgun (WGS) entry which is preliminary data.</text>
</comment>
<reference evidence="1 2" key="1">
    <citation type="submission" date="2018-02" db="EMBL/GenBank/DDBJ databases">
        <title>Comparative genomes isolates from brazilian mangrove.</title>
        <authorList>
            <person name="Araujo J.E."/>
            <person name="Taketani R.G."/>
            <person name="Silva M.C.P."/>
            <person name="Loureco M.V."/>
            <person name="Andreote F.D."/>
        </authorList>
    </citation>
    <scope>NUCLEOTIDE SEQUENCE [LARGE SCALE GENOMIC DNA]</scope>
    <source>
        <strain evidence="1 2">Hex-1 MGV</strain>
    </source>
</reference>
<sequence length="90" mass="10317">MADEQPPRDPIPIPEADLENLKKVIGKFRGYAIFIKLKDIVRIANRDFGMQETPESLLGLLEQIPEVTLEKQPVLGESCVYFPKHWFPNP</sequence>
<dbReference type="AlphaFoldDB" id="A0A2S8FZ79"/>
<dbReference type="RefSeq" id="WP_105328630.1">
    <property type="nucleotide sequence ID" value="NZ_PUHY01000005.1"/>
</dbReference>
<dbReference type="EMBL" id="PUHY01000005">
    <property type="protein sequence ID" value="PQO37380.1"/>
    <property type="molecule type" value="Genomic_DNA"/>
</dbReference>
<organism evidence="1 2">
    <name type="scientific">Blastopirellula marina</name>
    <dbReference type="NCBI Taxonomy" id="124"/>
    <lineage>
        <taxon>Bacteria</taxon>
        <taxon>Pseudomonadati</taxon>
        <taxon>Planctomycetota</taxon>
        <taxon>Planctomycetia</taxon>
        <taxon>Pirellulales</taxon>
        <taxon>Pirellulaceae</taxon>
        <taxon>Blastopirellula</taxon>
    </lineage>
</organism>
<protein>
    <submittedName>
        <fullName evidence="1">Uncharacterized protein</fullName>
    </submittedName>
</protein>
<gene>
    <name evidence="1" type="ORF">C5Y83_05400</name>
</gene>
<proteinExistence type="predicted"/>
<evidence type="ECO:0000313" key="1">
    <source>
        <dbReference type="EMBL" id="PQO37380.1"/>
    </source>
</evidence>